<dbReference type="OrthoDB" id="1936208at2759"/>
<keyword evidence="3 6" id="KW-0812">Transmembrane</keyword>
<dbReference type="Proteomes" id="UP000437017">
    <property type="component" value="Unassembled WGS sequence"/>
</dbReference>
<keyword evidence="5 6" id="KW-0472">Membrane</keyword>
<sequence length="654" mass="72421">EQSRWVAEEGLELQQRVPGAGALGASAASTGRSRGAILSQYYSRTVRLRRRAGRPQLRDVGRSARPSLRLYDLELDPTVLEEDEKRGLLVKELQGLTVAQRDHMLRGMPLSLSEKRCLREESRPPRGKRRARGHRGLLSCCSQLRDSCILASHNLGLALLSGLQALMPWHYALKRIGGQFGSSGRFTHTVMYYGYYSNATLNQPCASPRDGGQCTPEAGGLPYNMPLAYLFTVGVAFFITCITLVYSMSRSFGESYRVGSTSGVHAITVFCSWDYKVTQKWATRLQHDNIRTQLKCWEDFVGQELYRLMVMDFIFTLLDTLLGELVWRKRTEMKLAAVWTLQGGTPGRRLPSASLAPWRGGHGLQLGVRVGVGTRVCLGDWPSRVTPGVLLPRLISEKRSQRKGKPEFDIAGNVLELIYGQTLTWLGVLFSPLLPAMQIIKLLFLFYVKKHRLHLAALLPLLSGRCHLPLLRHLAVSGPSASGGRDGELPPGAAVAGDRGLGGVEVAYVRAEGVKPSSICGPFRTLDTMYEAGKVAVIYLNIQVVKGQRKVICLLKEQLSNVRAPRAPTSGAPAGSHPRPLHTSPPDLGCGKGLFAKRITSIKMHIFFSLEGEDKIFLINKLQRIYERKERSRVGRTEEAVTPPAVFTDDWDAQ</sequence>
<comment type="caution">
    <text evidence="9">The sequence shown here is derived from an EMBL/GenBank/DDBJ whole genome shotgun (WGS) entry which is preliminary data.</text>
</comment>
<gene>
    <name evidence="9" type="ORF">E2I00_002250</name>
</gene>
<feature type="region of interest" description="Disordered" evidence="7">
    <location>
        <begin position="564"/>
        <end position="585"/>
    </location>
</feature>
<feature type="non-terminal residue" evidence="9">
    <location>
        <position position="1"/>
    </location>
</feature>
<dbReference type="Pfam" id="PF07810">
    <property type="entry name" value="TMC"/>
    <property type="match status" value="2"/>
</dbReference>
<evidence type="ECO:0000256" key="6">
    <source>
        <dbReference type="RuleBase" id="RU310713"/>
    </source>
</evidence>
<evidence type="ECO:0000256" key="4">
    <source>
        <dbReference type="ARBA" id="ARBA00022989"/>
    </source>
</evidence>
<feature type="domain" description="TMC" evidence="8">
    <location>
        <begin position="296"/>
        <end position="332"/>
    </location>
</feature>
<evidence type="ECO:0000256" key="7">
    <source>
        <dbReference type="SAM" id="MobiDB-lite"/>
    </source>
</evidence>
<protein>
    <recommendedName>
        <fullName evidence="6">Transmembrane channel-like protein</fullName>
    </recommendedName>
</protein>
<dbReference type="GO" id="GO:0008381">
    <property type="term" value="F:mechanosensitive monoatomic ion channel activity"/>
    <property type="evidence" value="ECO:0007669"/>
    <property type="project" value="TreeGrafter"/>
</dbReference>
<keyword evidence="4 6" id="KW-1133">Transmembrane helix</keyword>
<dbReference type="EMBL" id="SGJD01001524">
    <property type="protein sequence ID" value="KAB0399602.1"/>
    <property type="molecule type" value="Genomic_DNA"/>
</dbReference>
<dbReference type="PANTHER" id="PTHR23302:SF4">
    <property type="entry name" value="TRANSMEMBRANE CHANNEL-LIKE PROTEIN 6"/>
    <property type="match status" value="1"/>
</dbReference>
<comment type="similarity">
    <text evidence="2 6">Belongs to the TMC family.</text>
</comment>
<evidence type="ECO:0000313" key="10">
    <source>
        <dbReference type="Proteomes" id="UP000437017"/>
    </source>
</evidence>
<accession>A0A643CHK6</accession>
<feature type="transmembrane region" description="Helical" evidence="6">
    <location>
        <begin position="423"/>
        <end position="448"/>
    </location>
</feature>
<evidence type="ECO:0000256" key="5">
    <source>
        <dbReference type="ARBA" id="ARBA00023136"/>
    </source>
</evidence>
<evidence type="ECO:0000313" key="9">
    <source>
        <dbReference type="EMBL" id="KAB0399602.1"/>
    </source>
</evidence>
<reference evidence="9 10" key="1">
    <citation type="journal article" date="2019" name="PLoS ONE">
        <title>Genomic analyses reveal an absence of contemporary introgressive admixture between fin whales and blue whales, despite known hybrids.</title>
        <authorList>
            <person name="Westbury M.V."/>
            <person name="Petersen B."/>
            <person name="Lorenzen E.D."/>
        </authorList>
    </citation>
    <scope>NUCLEOTIDE SEQUENCE [LARGE SCALE GENOMIC DNA]</scope>
    <source>
        <strain evidence="9">FinWhale-01</strain>
    </source>
</reference>
<evidence type="ECO:0000256" key="3">
    <source>
        <dbReference type="ARBA" id="ARBA00022692"/>
    </source>
</evidence>
<keyword evidence="10" id="KW-1185">Reference proteome</keyword>
<dbReference type="InterPro" id="IPR012496">
    <property type="entry name" value="TMC_dom"/>
</dbReference>
<dbReference type="AlphaFoldDB" id="A0A643CHK6"/>
<proteinExistence type="inferred from homology"/>
<comment type="caution">
    <text evidence="6">Lacks conserved residue(s) required for the propagation of feature annotation.</text>
</comment>
<feature type="transmembrane region" description="Helical" evidence="6">
    <location>
        <begin position="227"/>
        <end position="247"/>
    </location>
</feature>
<evidence type="ECO:0000256" key="2">
    <source>
        <dbReference type="ARBA" id="ARBA00006510"/>
    </source>
</evidence>
<evidence type="ECO:0000256" key="1">
    <source>
        <dbReference type="ARBA" id="ARBA00004141"/>
    </source>
</evidence>
<feature type="domain" description="TMC" evidence="8">
    <location>
        <begin position="394"/>
        <end position="454"/>
    </location>
</feature>
<evidence type="ECO:0000259" key="8">
    <source>
        <dbReference type="Pfam" id="PF07810"/>
    </source>
</evidence>
<comment type="subcellular location">
    <subcellularLocation>
        <location evidence="1 6">Membrane</location>
        <topology evidence="1 6">Multi-pass membrane protein</topology>
    </subcellularLocation>
</comment>
<organism evidence="9 10">
    <name type="scientific">Balaenoptera physalus</name>
    <name type="common">Fin whale</name>
    <name type="synonym">Balaena physalus</name>
    <dbReference type="NCBI Taxonomy" id="9770"/>
    <lineage>
        <taxon>Eukaryota</taxon>
        <taxon>Metazoa</taxon>
        <taxon>Chordata</taxon>
        <taxon>Craniata</taxon>
        <taxon>Vertebrata</taxon>
        <taxon>Euteleostomi</taxon>
        <taxon>Mammalia</taxon>
        <taxon>Eutheria</taxon>
        <taxon>Laurasiatheria</taxon>
        <taxon>Artiodactyla</taxon>
        <taxon>Whippomorpha</taxon>
        <taxon>Cetacea</taxon>
        <taxon>Mysticeti</taxon>
        <taxon>Balaenopteridae</taxon>
        <taxon>Balaenoptera</taxon>
    </lineage>
</organism>
<dbReference type="InterPro" id="IPR038900">
    <property type="entry name" value="TMC"/>
</dbReference>
<name>A0A643CHK6_BALPH</name>
<dbReference type="GO" id="GO:0005886">
    <property type="term" value="C:plasma membrane"/>
    <property type="evidence" value="ECO:0007669"/>
    <property type="project" value="InterPro"/>
</dbReference>
<dbReference type="PANTHER" id="PTHR23302">
    <property type="entry name" value="TRANSMEMBRANE CHANNEL-RELATED"/>
    <property type="match status" value="1"/>
</dbReference>